<keyword evidence="12 16" id="KW-0547">Nucleotide-binding</keyword>
<evidence type="ECO:0000256" key="16">
    <source>
        <dbReference type="RuleBase" id="RU364099"/>
    </source>
</evidence>
<reference evidence="19" key="1">
    <citation type="journal article" date="2019" name="Int. J. Syst. Evol. Microbiol.">
        <title>The Global Catalogue of Microorganisms (GCM) 10K type strain sequencing project: providing services to taxonomists for standard genome sequencing and annotation.</title>
        <authorList>
            <consortium name="The Broad Institute Genomics Platform"/>
            <consortium name="The Broad Institute Genome Sequencing Center for Infectious Disease"/>
            <person name="Wu L."/>
            <person name="Ma J."/>
        </authorList>
    </citation>
    <scope>NUCLEOTIDE SEQUENCE [LARGE SCALE GENOMIC DNA]</scope>
    <source>
        <strain evidence="19">CGMCC 1.13574</strain>
    </source>
</reference>
<evidence type="ECO:0000256" key="11">
    <source>
        <dbReference type="ARBA" id="ARBA00022726"/>
    </source>
</evidence>
<dbReference type="EC" id="2.4.2.8" evidence="16"/>
<evidence type="ECO:0000256" key="9">
    <source>
        <dbReference type="ARBA" id="ARBA00022679"/>
    </source>
</evidence>
<gene>
    <name evidence="18" type="primary">hpt</name>
    <name evidence="18" type="ORF">ACFSOY_09595</name>
</gene>
<keyword evidence="10 16" id="KW-0479">Metal-binding</keyword>
<dbReference type="NCBIfam" id="TIGR01203">
    <property type="entry name" value="HGPRTase"/>
    <property type="match status" value="1"/>
</dbReference>
<dbReference type="Pfam" id="PF00156">
    <property type="entry name" value="Pribosyltran"/>
    <property type="match status" value="1"/>
</dbReference>
<protein>
    <recommendedName>
        <fullName evidence="16">Hypoxanthine phosphoribosyltransferase</fullName>
        <ecNumber evidence="16">2.4.2.8</ecNumber>
    </recommendedName>
</protein>
<keyword evidence="9 16" id="KW-0808">Transferase</keyword>
<evidence type="ECO:0000256" key="8">
    <source>
        <dbReference type="ARBA" id="ARBA00022676"/>
    </source>
</evidence>
<comment type="function">
    <text evidence="2">Purine salvage pathway enzyme that catalyzes the transfer of the ribosyl-5-phosphate group from 5-phospho-alpha-D-ribose 1-diphosphate (PRPP) to the N9 position of the 6-oxopurines hypoxanthine and guanine to form the corresponding ribonucleotides IMP (inosine 5'-monophosphate) and GMP (guanosine 5'-monophosphate), with the release of PPi.</text>
</comment>
<accession>A0ABW4ZXS2</accession>
<dbReference type="SUPFAM" id="SSF53271">
    <property type="entry name" value="PRTase-like"/>
    <property type="match status" value="1"/>
</dbReference>
<comment type="catalytic activity">
    <reaction evidence="15">
        <text>IMP + diphosphate = hypoxanthine + 5-phospho-alpha-D-ribose 1-diphosphate</text>
        <dbReference type="Rhea" id="RHEA:17973"/>
        <dbReference type="ChEBI" id="CHEBI:17368"/>
        <dbReference type="ChEBI" id="CHEBI:33019"/>
        <dbReference type="ChEBI" id="CHEBI:58017"/>
        <dbReference type="ChEBI" id="CHEBI:58053"/>
        <dbReference type="EC" id="2.4.2.8"/>
    </reaction>
    <physiologicalReaction direction="right-to-left" evidence="15">
        <dbReference type="Rhea" id="RHEA:17975"/>
    </physiologicalReaction>
</comment>
<evidence type="ECO:0000256" key="13">
    <source>
        <dbReference type="ARBA" id="ARBA00022842"/>
    </source>
</evidence>
<keyword evidence="19" id="KW-1185">Reference proteome</keyword>
<comment type="pathway">
    <text evidence="4 16">Purine metabolism; IMP biosynthesis via salvage pathway; IMP from hypoxanthine: step 1/1.</text>
</comment>
<evidence type="ECO:0000256" key="10">
    <source>
        <dbReference type="ARBA" id="ARBA00022723"/>
    </source>
</evidence>
<sequence length="179" mass="20200">MHTDVQEILFTEDEVSAKVRELGEQITRDTEGQDLLVIGILKGAAMFMSDLVKRIDRVVEFDFMAVSSYGKSSESTGVVRIIKDLDKSIEGRHVLIVEDIIDSGLTLHYLKNLLLQRNAASVKVAALLDKPERRKVEILPDYLGFSVPDHFIVGYGLDFAERYRNLPYVGVLKPEVYQS</sequence>
<evidence type="ECO:0000256" key="14">
    <source>
        <dbReference type="ARBA" id="ARBA00048811"/>
    </source>
</evidence>
<dbReference type="InterPro" id="IPR000836">
    <property type="entry name" value="PRTase_dom"/>
</dbReference>
<dbReference type="PANTHER" id="PTHR43340">
    <property type="entry name" value="HYPOXANTHINE-GUANINE PHOSPHORIBOSYLTRANSFERASE"/>
    <property type="match status" value="1"/>
</dbReference>
<dbReference type="InterPro" id="IPR050408">
    <property type="entry name" value="HGPRT"/>
</dbReference>
<evidence type="ECO:0000256" key="15">
    <source>
        <dbReference type="ARBA" id="ARBA00049402"/>
    </source>
</evidence>
<evidence type="ECO:0000256" key="6">
    <source>
        <dbReference type="ARBA" id="ARBA00008391"/>
    </source>
</evidence>
<evidence type="ECO:0000313" key="19">
    <source>
        <dbReference type="Proteomes" id="UP001597343"/>
    </source>
</evidence>
<evidence type="ECO:0000259" key="17">
    <source>
        <dbReference type="Pfam" id="PF00156"/>
    </source>
</evidence>
<comment type="cofactor">
    <cofactor evidence="1 16">
        <name>Mg(2+)</name>
        <dbReference type="ChEBI" id="CHEBI:18420"/>
    </cofactor>
</comment>
<dbReference type="InterPro" id="IPR005904">
    <property type="entry name" value="Hxn_phspho_trans"/>
</dbReference>
<dbReference type="EMBL" id="JBHUIO010000005">
    <property type="protein sequence ID" value="MFD2170251.1"/>
    <property type="molecule type" value="Genomic_DNA"/>
</dbReference>
<evidence type="ECO:0000256" key="2">
    <source>
        <dbReference type="ARBA" id="ARBA00002049"/>
    </source>
</evidence>
<comment type="similarity">
    <text evidence="6 16">Belongs to the purine/pyrimidine phosphoribosyltransferase family.</text>
</comment>
<comment type="catalytic activity">
    <reaction evidence="14">
        <text>GMP + diphosphate = guanine + 5-phospho-alpha-D-ribose 1-diphosphate</text>
        <dbReference type="Rhea" id="RHEA:25424"/>
        <dbReference type="ChEBI" id="CHEBI:16235"/>
        <dbReference type="ChEBI" id="CHEBI:33019"/>
        <dbReference type="ChEBI" id="CHEBI:58017"/>
        <dbReference type="ChEBI" id="CHEBI:58115"/>
        <dbReference type="EC" id="2.4.2.8"/>
    </reaction>
    <physiologicalReaction direction="right-to-left" evidence="14">
        <dbReference type="Rhea" id="RHEA:25426"/>
    </physiologicalReaction>
</comment>
<proteinExistence type="inferred from homology"/>
<dbReference type="GO" id="GO:0016757">
    <property type="term" value="F:glycosyltransferase activity"/>
    <property type="evidence" value="ECO:0007669"/>
    <property type="project" value="UniProtKB-KW"/>
</dbReference>
<evidence type="ECO:0000256" key="1">
    <source>
        <dbReference type="ARBA" id="ARBA00001946"/>
    </source>
</evidence>
<dbReference type="CDD" id="cd06223">
    <property type="entry name" value="PRTases_typeI"/>
    <property type="match status" value="1"/>
</dbReference>
<comment type="subcellular location">
    <subcellularLocation>
        <location evidence="3 16">Cytoplasm</location>
    </subcellularLocation>
</comment>
<keyword evidence="7 16" id="KW-0963">Cytoplasm</keyword>
<keyword evidence="13 16" id="KW-0460">Magnesium</keyword>
<keyword evidence="11 16" id="KW-0660">Purine salvage</keyword>
<evidence type="ECO:0000313" key="18">
    <source>
        <dbReference type="EMBL" id="MFD2170251.1"/>
    </source>
</evidence>
<organism evidence="18 19">
    <name type="scientific">Tumebacillus lipolyticus</name>
    <dbReference type="NCBI Taxonomy" id="1280370"/>
    <lineage>
        <taxon>Bacteria</taxon>
        <taxon>Bacillati</taxon>
        <taxon>Bacillota</taxon>
        <taxon>Bacilli</taxon>
        <taxon>Bacillales</taxon>
        <taxon>Alicyclobacillaceae</taxon>
        <taxon>Tumebacillus</taxon>
    </lineage>
</organism>
<dbReference type="Gene3D" id="3.40.50.2020">
    <property type="match status" value="1"/>
</dbReference>
<comment type="pathway">
    <text evidence="5">Purine metabolism; GMP biosynthesis via salvage pathway; GMP from guanine: step 1/1.</text>
</comment>
<evidence type="ECO:0000256" key="12">
    <source>
        <dbReference type="ARBA" id="ARBA00022741"/>
    </source>
</evidence>
<dbReference type="PANTHER" id="PTHR43340:SF1">
    <property type="entry name" value="HYPOXANTHINE PHOSPHORIBOSYLTRANSFERASE"/>
    <property type="match status" value="1"/>
</dbReference>
<evidence type="ECO:0000256" key="4">
    <source>
        <dbReference type="ARBA" id="ARBA00004669"/>
    </source>
</evidence>
<dbReference type="RefSeq" id="WP_386046028.1">
    <property type="nucleotide sequence ID" value="NZ_JBHUIO010000005.1"/>
</dbReference>
<keyword evidence="8 16" id="KW-0328">Glycosyltransferase</keyword>
<dbReference type="Proteomes" id="UP001597343">
    <property type="component" value="Unassembled WGS sequence"/>
</dbReference>
<name>A0ABW4ZXS2_9BACL</name>
<comment type="caution">
    <text evidence="18">The sequence shown here is derived from an EMBL/GenBank/DDBJ whole genome shotgun (WGS) entry which is preliminary data.</text>
</comment>
<feature type="domain" description="Phosphoribosyltransferase" evidence="17">
    <location>
        <begin position="13"/>
        <end position="159"/>
    </location>
</feature>
<evidence type="ECO:0000256" key="3">
    <source>
        <dbReference type="ARBA" id="ARBA00004496"/>
    </source>
</evidence>
<evidence type="ECO:0000256" key="7">
    <source>
        <dbReference type="ARBA" id="ARBA00022490"/>
    </source>
</evidence>
<evidence type="ECO:0000256" key="5">
    <source>
        <dbReference type="ARBA" id="ARBA00004676"/>
    </source>
</evidence>
<dbReference type="InterPro" id="IPR029057">
    <property type="entry name" value="PRTase-like"/>
</dbReference>